<dbReference type="PANTHER" id="PTHR35392">
    <property type="entry name" value="ZN(II)2CYS6 TRANSCRIPTION FACTOR (EUROFUNG)-RELATED-RELATED"/>
    <property type="match status" value="1"/>
</dbReference>
<sequence length="670" mass="74513">MIGSDASNILEDQALFDSFEFDCDQSILPNADLSQLVAGAEGAASFESDETLLDTFHLGSLSPQIRTSDHDADVLLHMSPGDDQLEDIRTLSPLHLYRRTFGNHESPITSGSLFPSLESTQPSSLGTSMPTSGHSSLQFKRTGMQRPGEQSPLWSTPPTGGALNRTRSTSLASAQRRRSRAGSNGSTNPNGTRKAVRKGPLEAGAKKKAGKMRSVGACKFCRDHKRSCALETPCVACIQTYGSDILHHPCRDSLAECITHVSMHDDAKWYPSGRSLSDFHLTPSMTNKTHRIPIVLAFGPPMSVNVRVFQAQSEASVRHRHVVQTPEHRAQKNVSFLCDDLVLPIVLCNTDTLAHDIDEHITRLVESHFREFSWYRDHFNTLEKIYGLYTHYRHSFDQQKYAILLQKALRLLCLIHANDISVDITDPATQEIFMNNIWTPFQPDNRKNAGLTACYVRAEFGTVIPGLARLLMTEVLQSLFQIYNENVSDQLPVVVSVNVLLMMILESIMYKGARVPYHFFLPKTSSSTQATEQSFASDTSSDTGSASSTTSLGSIPYAPNLTSIHNGEACASVLNKRYRKYFAAQHDAFFSLDAHHPRQEQDLANTLGPVPTRFVTEMGDLVRESMDYLENKKRTAPSSSQPGEEVRDISEVFDRLTARFFLDKTEHIAS</sequence>
<dbReference type="EMBL" id="VIBQ01000009">
    <property type="protein sequence ID" value="KAB8337082.1"/>
    <property type="molecule type" value="Genomic_DNA"/>
</dbReference>
<evidence type="ECO:0000313" key="3">
    <source>
        <dbReference type="Proteomes" id="UP000327013"/>
    </source>
</evidence>
<evidence type="ECO:0000256" key="1">
    <source>
        <dbReference type="SAM" id="MobiDB-lite"/>
    </source>
</evidence>
<dbReference type="AlphaFoldDB" id="A0A5N6KP71"/>
<name>A0A5N6KP71_9ROSI</name>
<keyword evidence="3" id="KW-1185">Reference proteome</keyword>
<dbReference type="InterPro" id="IPR052973">
    <property type="entry name" value="Fungal_sec-metab_reg_TF"/>
</dbReference>
<reference evidence="2 3" key="1">
    <citation type="submission" date="2019-06" db="EMBL/GenBank/DDBJ databases">
        <title>A chromosomal-level reference genome of Carpinus fangiana (Coryloideae, Betulaceae).</title>
        <authorList>
            <person name="Yang X."/>
            <person name="Wang Z."/>
            <person name="Zhang L."/>
            <person name="Hao G."/>
            <person name="Liu J."/>
            <person name="Yang Y."/>
        </authorList>
    </citation>
    <scope>NUCLEOTIDE SEQUENCE [LARGE SCALE GENOMIC DNA]</scope>
    <source>
        <strain evidence="2">Cfa_2016G</strain>
        <tissue evidence="2">Leaf</tissue>
    </source>
</reference>
<dbReference type="Proteomes" id="UP000327013">
    <property type="component" value="Unassembled WGS sequence"/>
</dbReference>
<feature type="compositionally biased region" description="Low complexity" evidence="1">
    <location>
        <begin position="165"/>
        <end position="174"/>
    </location>
</feature>
<feature type="region of interest" description="Disordered" evidence="1">
    <location>
        <begin position="105"/>
        <end position="208"/>
    </location>
</feature>
<dbReference type="PANTHER" id="PTHR35392:SF3">
    <property type="entry name" value="ZN(2)-C6 FUNGAL-TYPE DOMAIN-CONTAINING PROTEIN"/>
    <property type="match status" value="1"/>
</dbReference>
<protein>
    <submittedName>
        <fullName evidence="2">Uncharacterized protein</fullName>
    </submittedName>
</protein>
<feature type="compositionally biased region" description="Polar residues" evidence="1">
    <location>
        <begin position="106"/>
        <end position="139"/>
    </location>
</feature>
<organism evidence="2 3">
    <name type="scientific">Carpinus fangiana</name>
    <dbReference type="NCBI Taxonomy" id="176857"/>
    <lineage>
        <taxon>Eukaryota</taxon>
        <taxon>Viridiplantae</taxon>
        <taxon>Streptophyta</taxon>
        <taxon>Embryophyta</taxon>
        <taxon>Tracheophyta</taxon>
        <taxon>Spermatophyta</taxon>
        <taxon>Magnoliopsida</taxon>
        <taxon>eudicotyledons</taxon>
        <taxon>Gunneridae</taxon>
        <taxon>Pentapetalae</taxon>
        <taxon>rosids</taxon>
        <taxon>fabids</taxon>
        <taxon>Fagales</taxon>
        <taxon>Betulaceae</taxon>
        <taxon>Carpinus</taxon>
    </lineage>
</organism>
<gene>
    <name evidence="2" type="ORF">FH972_021386</name>
</gene>
<evidence type="ECO:0000313" key="2">
    <source>
        <dbReference type="EMBL" id="KAB8337082.1"/>
    </source>
</evidence>
<comment type="caution">
    <text evidence="2">The sequence shown here is derived from an EMBL/GenBank/DDBJ whole genome shotgun (WGS) entry which is preliminary data.</text>
</comment>
<accession>A0A5N6KP71</accession>
<dbReference type="OrthoDB" id="3921198at2759"/>
<proteinExistence type="predicted"/>